<evidence type="ECO:0000313" key="2">
    <source>
        <dbReference type="EMBL" id="QPO26871.1"/>
    </source>
</evidence>
<dbReference type="Proteomes" id="UP000074850">
    <property type="component" value="Unassembled WGS sequence"/>
</dbReference>
<sequence length="75" mass="8731">MWNKELDREELYYSSLRYAREEGIEKGIEKGIEQNKIVSACNFLRSGFSVDVIAQNLELPLEQVIQLQRDMLANP</sequence>
<proteinExistence type="predicted"/>
<organism evidence="1 3">
    <name type="scientific">Streptococcus suis</name>
    <dbReference type="NCBI Taxonomy" id="1307"/>
    <lineage>
        <taxon>Bacteria</taxon>
        <taxon>Bacillati</taxon>
        <taxon>Bacillota</taxon>
        <taxon>Bacilli</taxon>
        <taxon>Lactobacillales</taxon>
        <taxon>Streptococcaceae</taxon>
        <taxon>Streptococcus</taxon>
    </lineage>
</organism>
<dbReference type="RefSeq" id="WP_029173952.1">
    <property type="nucleotide sequence ID" value="NZ_CEDT01000229.1"/>
</dbReference>
<gene>
    <name evidence="1" type="ORF">ERS132426_01113</name>
    <name evidence="2" type="ORF">I5V48_01605</name>
</gene>
<evidence type="ECO:0000313" key="1">
    <source>
        <dbReference type="EMBL" id="CYV32202.1"/>
    </source>
</evidence>
<evidence type="ECO:0000313" key="3">
    <source>
        <dbReference type="Proteomes" id="UP000074850"/>
    </source>
</evidence>
<protein>
    <recommendedName>
        <fullName evidence="5">Transposase</fullName>
    </recommendedName>
</protein>
<dbReference type="AlphaFoldDB" id="A0A0Z8IB14"/>
<evidence type="ECO:0008006" key="5">
    <source>
        <dbReference type="Google" id="ProtNLM"/>
    </source>
</evidence>
<reference evidence="2 4" key="2">
    <citation type="submission" date="2020-12" db="EMBL/GenBank/DDBJ databases">
        <title>Nonconservative transfer and diversity of a new family of integrative and conjugative elements associated with antibiotic resistance in zoonotic pathogen Streptococcus suis.</title>
        <authorList>
            <person name="Huang J."/>
        </authorList>
    </citation>
    <scope>NUCLEOTIDE SEQUENCE [LARGE SCALE GENOMIC DNA]</scope>
    <source>
        <strain evidence="2 4">YZDH1</strain>
    </source>
</reference>
<reference evidence="1 3" key="1">
    <citation type="submission" date="2016-02" db="EMBL/GenBank/DDBJ databases">
        <authorList>
            <consortium name="Pathogen Informatics"/>
        </authorList>
    </citation>
    <scope>NUCLEOTIDE SEQUENCE [LARGE SCALE GENOMIC DNA]</scope>
    <source>
        <strain evidence="1 3">LSS64</strain>
    </source>
</reference>
<name>A0A0Z8IB14_STRSU</name>
<dbReference type="EMBL" id="CP065430">
    <property type="protein sequence ID" value="QPO26871.1"/>
    <property type="molecule type" value="Genomic_DNA"/>
</dbReference>
<dbReference type="EMBL" id="FIHM01000020">
    <property type="protein sequence ID" value="CYV32202.1"/>
    <property type="molecule type" value="Genomic_DNA"/>
</dbReference>
<evidence type="ECO:0000313" key="4">
    <source>
        <dbReference type="Proteomes" id="UP000594569"/>
    </source>
</evidence>
<accession>A0A0Z8IB14</accession>
<dbReference type="Proteomes" id="UP000594569">
    <property type="component" value="Chromosome"/>
</dbReference>